<comment type="caution">
    <text evidence="1">The sequence shown here is derived from an EMBL/GenBank/DDBJ whole genome shotgun (WGS) entry which is preliminary data.</text>
</comment>
<dbReference type="AlphaFoldDB" id="A0A0B0MG58"/>
<dbReference type="Proteomes" id="UP000032142">
    <property type="component" value="Unassembled WGS sequence"/>
</dbReference>
<keyword evidence="2" id="KW-1185">Reference proteome</keyword>
<protein>
    <submittedName>
        <fullName evidence="1">Uncharacterized protein</fullName>
    </submittedName>
</protein>
<accession>A0A0B0MG58</accession>
<organism evidence="1 2">
    <name type="scientific">Gossypium arboreum</name>
    <name type="common">Tree cotton</name>
    <name type="synonym">Gossypium nanking</name>
    <dbReference type="NCBI Taxonomy" id="29729"/>
    <lineage>
        <taxon>Eukaryota</taxon>
        <taxon>Viridiplantae</taxon>
        <taxon>Streptophyta</taxon>
        <taxon>Embryophyta</taxon>
        <taxon>Tracheophyta</taxon>
        <taxon>Spermatophyta</taxon>
        <taxon>Magnoliopsida</taxon>
        <taxon>eudicotyledons</taxon>
        <taxon>Gunneridae</taxon>
        <taxon>Pentapetalae</taxon>
        <taxon>rosids</taxon>
        <taxon>malvids</taxon>
        <taxon>Malvales</taxon>
        <taxon>Malvaceae</taxon>
        <taxon>Malvoideae</taxon>
        <taxon>Gossypium</taxon>
    </lineage>
</organism>
<evidence type="ECO:0000313" key="1">
    <source>
        <dbReference type="EMBL" id="KHF99351.1"/>
    </source>
</evidence>
<proteinExistence type="predicted"/>
<name>A0A0B0MG58_GOSAR</name>
<dbReference type="EMBL" id="JRRC01075004">
    <property type="protein sequence ID" value="KHF99351.1"/>
    <property type="molecule type" value="Genomic_DNA"/>
</dbReference>
<evidence type="ECO:0000313" key="2">
    <source>
        <dbReference type="Proteomes" id="UP000032142"/>
    </source>
</evidence>
<sequence length="63" mass="7161">MGQKRKKWAKVQNQHGLDFLTRADHTAVSIWQNRSTTRGRVTRVCPCQAQVESNSEKATFEGS</sequence>
<gene>
    <name evidence="1" type="ORF">F383_38358</name>
</gene>
<reference evidence="2" key="1">
    <citation type="submission" date="2014-09" db="EMBL/GenBank/DDBJ databases">
        <authorList>
            <person name="Mudge J."/>
            <person name="Ramaraj T."/>
            <person name="Lindquist I.E."/>
            <person name="Bharti A.K."/>
            <person name="Sundararajan A."/>
            <person name="Cameron C.T."/>
            <person name="Woodward J.E."/>
            <person name="May G.D."/>
            <person name="Brubaker C."/>
            <person name="Broadhvest J."/>
            <person name="Wilkins T.A."/>
        </authorList>
    </citation>
    <scope>NUCLEOTIDE SEQUENCE</scope>
    <source>
        <strain evidence="2">cv. AKA8401</strain>
    </source>
</reference>